<reference evidence="3" key="1">
    <citation type="submission" date="2022-03" db="EMBL/GenBank/DDBJ databases">
        <authorList>
            <person name="Sayadi A."/>
        </authorList>
    </citation>
    <scope>NUCLEOTIDE SEQUENCE</scope>
</reference>
<organism evidence="3 4">
    <name type="scientific">Acanthoscelides obtectus</name>
    <name type="common">Bean weevil</name>
    <name type="synonym">Bruchus obtectus</name>
    <dbReference type="NCBI Taxonomy" id="200917"/>
    <lineage>
        <taxon>Eukaryota</taxon>
        <taxon>Metazoa</taxon>
        <taxon>Ecdysozoa</taxon>
        <taxon>Arthropoda</taxon>
        <taxon>Hexapoda</taxon>
        <taxon>Insecta</taxon>
        <taxon>Pterygota</taxon>
        <taxon>Neoptera</taxon>
        <taxon>Endopterygota</taxon>
        <taxon>Coleoptera</taxon>
        <taxon>Polyphaga</taxon>
        <taxon>Cucujiformia</taxon>
        <taxon>Chrysomeloidea</taxon>
        <taxon>Chrysomelidae</taxon>
        <taxon>Bruchinae</taxon>
        <taxon>Bruchini</taxon>
        <taxon>Acanthoscelides</taxon>
    </lineage>
</organism>
<dbReference type="Proteomes" id="UP001152888">
    <property type="component" value="Unassembled WGS sequence"/>
</dbReference>
<dbReference type="EMBL" id="CAKOFQ010007744">
    <property type="protein sequence ID" value="CAH2007366.1"/>
    <property type="molecule type" value="Genomic_DNA"/>
</dbReference>
<proteinExistence type="predicted"/>
<evidence type="ECO:0000259" key="2">
    <source>
        <dbReference type="Pfam" id="PF05225"/>
    </source>
</evidence>
<name>A0A9P0LX41_ACAOB</name>
<sequence length="236" mass="26446">MGHLFLPEETNNPAVIILGLGNYPDSCIDGNRAFEFDAQGNKLVIYASPSRSITKNDGDSNVYQHPVVNSQHDCFHLGNFTDEDILKALCKLPKLPNKLTAGEDMVPSFVVHIMASPLKQKRKQWSEKDMENAIGSVRNQNMGYLAAARAYKVPRSTLFRLCNTEGPPATVSKTKLGKRPILSAELEEELVRYLLIMDQKFFGLTRRDARSLAFQLAKRNNIPHLFSLLRESAGKD</sequence>
<feature type="domain" description="HTH psq-type" evidence="2">
    <location>
        <begin position="127"/>
        <end position="160"/>
    </location>
</feature>
<gene>
    <name evidence="3" type="ORF">ACAOBT_LOCUS29610</name>
</gene>
<evidence type="ECO:0000256" key="1">
    <source>
        <dbReference type="ARBA" id="ARBA00004123"/>
    </source>
</evidence>
<dbReference type="Pfam" id="PF05225">
    <property type="entry name" value="HTH_psq"/>
    <property type="match status" value="1"/>
</dbReference>
<dbReference type="SUPFAM" id="SSF46689">
    <property type="entry name" value="Homeodomain-like"/>
    <property type="match status" value="1"/>
</dbReference>
<dbReference type="Gene3D" id="1.10.10.60">
    <property type="entry name" value="Homeodomain-like"/>
    <property type="match status" value="1"/>
</dbReference>
<comment type="subcellular location">
    <subcellularLocation>
        <location evidence="1">Nucleus</location>
    </subcellularLocation>
</comment>
<keyword evidence="4" id="KW-1185">Reference proteome</keyword>
<dbReference type="GO" id="GO:0005634">
    <property type="term" value="C:nucleus"/>
    <property type="evidence" value="ECO:0007669"/>
    <property type="project" value="UniProtKB-SubCell"/>
</dbReference>
<evidence type="ECO:0000313" key="3">
    <source>
        <dbReference type="EMBL" id="CAH2007366.1"/>
    </source>
</evidence>
<accession>A0A9P0LX41</accession>
<dbReference type="AlphaFoldDB" id="A0A9P0LX41"/>
<comment type="caution">
    <text evidence="3">The sequence shown here is derived from an EMBL/GenBank/DDBJ whole genome shotgun (WGS) entry which is preliminary data.</text>
</comment>
<dbReference type="GO" id="GO:0003677">
    <property type="term" value="F:DNA binding"/>
    <property type="evidence" value="ECO:0007669"/>
    <property type="project" value="InterPro"/>
</dbReference>
<dbReference type="InterPro" id="IPR009057">
    <property type="entry name" value="Homeodomain-like_sf"/>
</dbReference>
<evidence type="ECO:0000313" key="4">
    <source>
        <dbReference type="Proteomes" id="UP001152888"/>
    </source>
</evidence>
<dbReference type="InterPro" id="IPR007889">
    <property type="entry name" value="HTH_Psq"/>
</dbReference>
<protein>
    <recommendedName>
        <fullName evidence="2">HTH psq-type domain-containing protein</fullName>
    </recommendedName>
</protein>
<dbReference type="OrthoDB" id="6766063at2759"/>